<dbReference type="FunFam" id="2.40.70.10:FF:000130">
    <property type="entry name" value="Retrovirus-related Pol polyprotein from transposon opus-like Protein"/>
    <property type="match status" value="1"/>
</dbReference>
<dbReference type="InterPro" id="IPR000477">
    <property type="entry name" value="RT_dom"/>
</dbReference>
<evidence type="ECO:0000256" key="1">
    <source>
        <dbReference type="ARBA" id="ARBA00022670"/>
    </source>
</evidence>
<dbReference type="PROSITE" id="PS50994">
    <property type="entry name" value="INTEGRASE"/>
    <property type="match status" value="1"/>
</dbReference>
<dbReference type="SMART" id="SM00252">
    <property type="entry name" value="SH2"/>
    <property type="match status" value="1"/>
</dbReference>
<dbReference type="OrthoDB" id="9938362at2759"/>
<dbReference type="GO" id="GO:0035556">
    <property type="term" value="P:intracellular signal transduction"/>
    <property type="evidence" value="ECO:0007669"/>
    <property type="project" value="InterPro"/>
</dbReference>
<dbReference type="Pfam" id="PF00665">
    <property type="entry name" value="rve"/>
    <property type="match status" value="1"/>
</dbReference>
<dbReference type="SUPFAM" id="SSF50630">
    <property type="entry name" value="Acid proteases"/>
    <property type="match status" value="1"/>
</dbReference>
<dbReference type="InterPro" id="IPR012337">
    <property type="entry name" value="RNaseH-like_sf"/>
</dbReference>
<keyword evidence="2" id="KW-0808">Transferase</keyword>
<dbReference type="Proteomes" id="UP000054324">
    <property type="component" value="Unassembled WGS sequence"/>
</dbReference>
<evidence type="ECO:0000313" key="16">
    <source>
        <dbReference type="Proteomes" id="UP000054324"/>
    </source>
</evidence>
<dbReference type="SUPFAM" id="SSF56672">
    <property type="entry name" value="DNA/RNA polymerases"/>
    <property type="match status" value="1"/>
</dbReference>
<dbReference type="FunFam" id="3.30.420.10:FF:000032">
    <property type="entry name" value="Retrovirus-related Pol polyprotein from transposon 297-like Protein"/>
    <property type="match status" value="1"/>
</dbReference>
<dbReference type="InterPro" id="IPR011993">
    <property type="entry name" value="PH-like_dom_sf"/>
</dbReference>
<dbReference type="InterPro" id="IPR006020">
    <property type="entry name" value="PTB/PI_dom"/>
</dbReference>
<dbReference type="EMBL" id="KL596734">
    <property type="protein sequence ID" value="KER26961.1"/>
    <property type="molecule type" value="Genomic_DNA"/>
</dbReference>
<keyword evidence="6" id="KW-0378">Hydrolase</keyword>
<keyword evidence="3" id="KW-0548">Nucleotidyltransferase</keyword>
<feature type="domain" description="SH2" evidence="12">
    <location>
        <begin position="946"/>
        <end position="1037"/>
    </location>
</feature>
<dbReference type="InterPro" id="IPR050951">
    <property type="entry name" value="Retrovirus_Pol_polyprotein"/>
</dbReference>
<keyword evidence="1" id="KW-0645">Protease</keyword>
<organism evidence="15 16">
    <name type="scientific">Opisthorchis viverrini</name>
    <name type="common">Southeast Asian liver fluke</name>
    <dbReference type="NCBI Taxonomy" id="6198"/>
    <lineage>
        <taxon>Eukaryota</taxon>
        <taxon>Metazoa</taxon>
        <taxon>Spiralia</taxon>
        <taxon>Lophotrochozoa</taxon>
        <taxon>Platyhelminthes</taxon>
        <taxon>Trematoda</taxon>
        <taxon>Digenea</taxon>
        <taxon>Opisthorchiida</taxon>
        <taxon>Opisthorchiata</taxon>
        <taxon>Opisthorchiidae</taxon>
        <taxon>Opisthorchis</taxon>
    </lineage>
</organism>
<evidence type="ECO:0000256" key="5">
    <source>
        <dbReference type="ARBA" id="ARBA00022759"/>
    </source>
</evidence>
<dbReference type="InterPro" id="IPR043502">
    <property type="entry name" value="DNA/RNA_pol_sf"/>
</dbReference>
<dbReference type="PANTHER" id="PTHR37984:SF5">
    <property type="entry name" value="PROTEIN NYNRIN-LIKE"/>
    <property type="match status" value="1"/>
</dbReference>
<dbReference type="CDD" id="cd01209">
    <property type="entry name" value="PTB_Shc"/>
    <property type="match status" value="1"/>
</dbReference>
<dbReference type="RefSeq" id="XP_009169263.1">
    <property type="nucleotide sequence ID" value="XM_009170999.1"/>
</dbReference>
<feature type="region of interest" description="Disordered" evidence="10">
    <location>
        <begin position="893"/>
        <end position="941"/>
    </location>
</feature>
<dbReference type="InterPro" id="IPR000980">
    <property type="entry name" value="SH2"/>
</dbReference>
<dbReference type="PROSITE" id="PS01179">
    <property type="entry name" value="PID"/>
    <property type="match status" value="1"/>
</dbReference>
<dbReference type="AlphaFoldDB" id="A0A074ZIZ0"/>
<evidence type="ECO:0008006" key="17">
    <source>
        <dbReference type="Google" id="ProtNLM"/>
    </source>
</evidence>
<evidence type="ECO:0000256" key="10">
    <source>
        <dbReference type="SAM" id="MobiDB-lite"/>
    </source>
</evidence>
<dbReference type="Gene3D" id="3.30.505.10">
    <property type="entry name" value="SH2 domain"/>
    <property type="match status" value="1"/>
</dbReference>
<dbReference type="CTD" id="20320052"/>
<feature type="region of interest" description="Disordered" evidence="10">
    <location>
        <begin position="836"/>
        <end position="861"/>
    </location>
</feature>
<dbReference type="Gene3D" id="3.10.10.10">
    <property type="entry name" value="HIV Type 1 Reverse Transcriptase, subunit A, domain 1"/>
    <property type="match status" value="1"/>
</dbReference>
<evidence type="ECO:0000313" key="15">
    <source>
        <dbReference type="EMBL" id="KER26961.1"/>
    </source>
</evidence>
<dbReference type="STRING" id="6198.A0A074ZIZ0"/>
<feature type="compositionally biased region" description="Polar residues" evidence="10">
    <location>
        <begin position="914"/>
        <end position="926"/>
    </location>
</feature>
<evidence type="ECO:0000259" key="13">
    <source>
        <dbReference type="PROSITE" id="PS50175"/>
    </source>
</evidence>
<gene>
    <name evidence="15" type="ORF">T265_05870</name>
</gene>
<keyword evidence="5" id="KW-0255">Endonuclease</keyword>
<feature type="domain" description="PID" evidence="11">
    <location>
        <begin position="628"/>
        <end position="813"/>
    </location>
</feature>
<dbReference type="GeneID" id="20320052"/>
<feature type="domain" description="Peptidase A2" evidence="13">
    <location>
        <begin position="7"/>
        <end position="79"/>
    </location>
</feature>
<dbReference type="SUPFAM" id="SSF53098">
    <property type="entry name" value="Ribonuclease H-like"/>
    <property type="match status" value="1"/>
</dbReference>
<dbReference type="Pfam" id="PF00078">
    <property type="entry name" value="RVT_1"/>
    <property type="match status" value="1"/>
</dbReference>
<dbReference type="Gene3D" id="2.30.29.30">
    <property type="entry name" value="Pleckstrin-homology domain (PH domain)/Phosphotyrosine-binding domain (PTB)"/>
    <property type="match status" value="1"/>
</dbReference>
<accession>A0A074ZIZ0</accession>
<keyword evidence="4" id="KW-0540">Nuclease</keyword>
<dbReference type="PRINTS" id="PR00629">
    <property type="entry name" value="SHCPIDOMAIN"/>
</dbReference>
<dbReference type="InterPro" id="IPR036860">
    <property type="entry name" value="SH2_dom_sf"/>
</dbReference>
<evidence type="ECO:0000259" key="12">
    <source>
        <dbReference type="PROSITE" id="PS50001"/>
    </source>
</evidence>
<evidence type="ECO:0000256" key="2">
    <source>
        <dbReference type="ARBA" id="ARBA00022679"/>
    </source>
</evidence>
<dbReference type="PROSITE" id="PS50001">
    <property type="entry name" value="SH2"/>
    <property type="match status" value="1"/>
</dbReference>
<evidence type="ECO:0000256" key="3">
    <source>
        <dbReference type="ARBA" id="ARBA00022695"/>
    </source>
</evidence>
<dbReference type="InterPro" id="IPR001584">
    <property type="entry name" value="Integrase_cat-core"/>
</dbReference>
<protein>
    <recommendedName>
        <fullName evidence="17">Integrase catalytic domain-containing protein</fullName>
    </recommendedName>
</protein>
<dbReference type="FunFam" id="3.10.10.10:FF:000007">
    <property type="entry name" value="Retrovirus-related Pol polyprotein from transposon 17.6-like Protein"/>
    <property type="match status" value="1"/>
</dbReference>
<dbReference type="Pfam" id="PF00017">
    <property type="entry name" value="SH2"/>
    <property type="match status" value="1"/>
</dbReference>
<dbReference type="InterPro" id="IPR001995">
    <property type="entry name" value="Peptidase_A2_cat"/>
</dbReference>
<reference evidence="15 16" key="1">
    <citation type="submission" date="2013-11" db="EMBL/GenBank/DDBJ databases">
        <title>Opisthorchis viverrini - life in the bile duct.</title>
        <authorList>
            <person name="Young N.D."/>
            <person name="Nagarajan N."/>
            <person name="Lin S.J."/>
            <person name="Korhonen P.K."/>
            <person name="Jex A.R."/>
            <person name="Hall R.S."/>
            <person name="Safavi-Hemami H."/>
            <person name="Kaewkong W."/>
            <person name="Bertrand D."/>
            <person name="Gao S."/>
            <person name="Seet Q."/>
            <person name="Wongkham S."/>
            <person name="Teh B.T."/>
            <person name="Wongkham C."/>
            <person name="Intapan P.M."/>
            <person name="Maleewong W."/>
            <person name="Yang X."/>
            <person name="Hu M."/>
            <person name="Wang Z."/>
            <person name="Hofmann A."/>
            <person name="Sternberg P.W."/>
            <person name="Tan P."/>
            <person name="Wang J."/>
            <person name="Gasser R.B."/>
        </authorList>
    </citation>
    <scope>NUCLEOTIDE SEQUENCE [LARGE SCALE GENOMIC DNA]</scope>
</reference>
<dbReference type="Gene3D" id="2.40.70.10">
    <property type="entry name" value="Acid Proteases"/>
    <property type="match status" value="1"/>
</dbReference>
<dbReference type="PROSITE" id="PS00141">
    <property type="entry name" value="ASP_PROTEASE"/>
    <property type="match status" value="1"/>
</dbReference>
<dbReference type="SUPFAM" id="SSF55550">
    <property type="entry name" value="SH2 domain"/>
    <property type="match status" value="1"/>
</dbReference>
<evidence type="ECO:0000259" key="11">
    <source>
        <dbReference type="PROSITE" id="PS01179"/>
    </source>
</evidence>
<sequence>MDNLTHKRFLVDTGAEVSVLPSSSKERHSTTALTLRAANGSRILTYGHRSMTLNLGLRRTFRWVFLIADVQTAILGADFLTHFGLLVDVKGRRLVDQATNLSIAGIQCCSTPPAIKVLTPDLADPYADLIKEYKDLFQPSAFPTQLHHEVTHKILTTGNPVSSRPRRLAPDKLATAKREFEHMLELGIIRPSSSSWASPLHMVEKKTSGDWRPCGDYRALNKATVPDRYPVPHIHDFASTLDQKTVFSKLDLVRAYNQIQVATDDIPKTAITTLFGLFEFLRMPFGLRNAAQTSQRFIDQGLRFTEFPLSELAVHQKRDTELVQSSFPSLKLQQLPIPNSTESVTCDVSTGSPRPFIPASLRWVIFNQLHNLSHPGIRATRKLISDRWARECIACQKSKVHRHTVTPLGHFSSPDSRFSHVHIDLVGPWPPSHNFSYVFTCIDRFTRWPIAVPIKDTHSETVAHAFLESWIAHYGVPTTITTDRGPQFQSSLFRDLSRLLGSTHIHTTAYHPCANGLVERFHRQLKAALIAHGNPQNWTEHLPLVLLGIRSAVKEDLGCSTAEMVYGSPLRLPGEFVAEQKEAFVEAENNEEVQGANFRNFFPLDSTWSMSGGSRWLYSDDQLAPDVGVQFELRYVGSIPVLVSIKSVDLETRTKIAHAAINRVCEDVGLKLSSTRLSDKLMSSYLGTDSNKQWAMTSVCLTITSQHLTVESLRQPKQIRSALFIVSLYSIFLGVPWQQLFRHNLSMVSFASAGDSNSLDLFCYVAKDVAGERLCHTFDCPGGIAQEVITTLGQAFQLGFQDFQRTKSGDKAVPTLTNPSVPLDSNNVSSLITFGTAPTDPFQSRAPDYRPSPKRPNPSDAPAVGLAFDNFANFDDNTWLLDEPLLTTTVDDTAQMPTAPPPPSRARVPIPSSDSNPFVATESSVQDVHPEENPASHGLEPVGEPWYVGTMSRKEAERLLRYEGDFLVRASAQHPGQFVLSGLQDNKCRHLLLADPKGQVRTKERVFGSIQHLIDYHVQNGVPIRSGDSEIRLIFPVSAQNLFEF</sequence>
<dbReference type="InterPro" id="IPR036397">
    <property type="entry name" value="RNaseH_sf"/>
</dbReference>
<evidence type="ECO:0000256" key="8">
    <source>
        <dbReference type="ARBA" id="ARBA00022999"/>
    </source>
</evidence>
<dbReference type="PRINTS" id="PR00401">
    <property type="entry name" value="SH2DOMAIN"/>
</dbReference>
<evidence type="ECO:0000256" key="4">
    <source>
        <dbReference type="ARBA" id="ARBA00022722"/>
    </source>
</evidence>
<dbReference type="GO" id="GO:0015074">
    <property type="term" value="P:DNA integration"/>
    <property type="evidence" value="ECO:0007669"/>
    <property type="project" value="InterPro"/>
</dbReference>
<feature type="domain" description="Integrase catalytic" evidence="14">
    <location>
        <begin position="410"/>
        <end position="581"/>
    </location>
</feature>
<dbReference type="GO" id="GO:0004190">
    <property type="term" value="F:aspartic-type endopeptidase activity"/>
    <property type="evidence" value="ECO:0007669"/>
    <property type="project" value="InterPro"/>
</dbReference>
<dbReference type="CDD" id="cd01647">
    <property type="entry name" value="RT_LTR"/>
    <property type="match status" value="1"/>
</dbReference>
<dbReference type="PROSITE" id="PS50175">
    <property type="entry name" value="ASP_PROT_RETROV"/>
    <property type="match status" value="1"/>
</dbReference>
<dbReference type="GO" id="GO:0004519">
    <property type="term" value="F:endonuclease activity"/>
    <property type="evidence" value="ECO:0007669"/>
    <property type="project" value="UniProtKB-KW"/>
</dbReference>
<proteinExistence type="predicted"/>
<evidence type="ECO:0000256" key="6">
    <source>
        <dbReference type="ARBA" id="ARBA00022801"/>
    </source>
</evidence>
<dbReference type="InterPro" id="IPR001969">
    <property type="entry name" value="Aspartic_peptidase_AS"/>
</dbReference>
<dbReference type="Pfam" id="PF00640">
    <property type="entry name" value="PID"/>
    <property type="match status" value="1"/>
</dbReference>
<dbReference type="Gene3D" id="3.30.420.10">
    <property type="entry name" value="Ribonuclease H-like superfamily/Ribonuclease H"/>
    <property type="match status" value="1"/>
</dbReference>
<evidence type="ECO:0000256" key="9">
    <source>
        <dbReference type="PROSITE-ProRule" id="PRU00191"/>
    </source>
</evidence>
<dbReference type="KEGG" id="ovi:T265_05870"/>
<dbReference type="GO" id="GO:0003964">
    <property type="term" value="F:RNA-directed DNA polymerase activity"/>
    <property type="evidence" value="ECO:0007669"/>
    <property type="project" value="UniProtKB-KW"/>
</dbReference>
<evidence type="ECO:0000259" key="14">
    <source>
        <dbReference type="PROSITE" id="PS50994"/>
    </source>
</evidence>
<keyword evidence="16" id="KW-1185">Reference proteome</keyword>
<dbReference type="SUPFAM" id="SSF50729">
    <property type="entry name" value="PH domain-like"/>
    <property type="match status" value="1"/>
</dbReference>
<keyword evidence="7" id="KW-0695">RNA-directed DNA polymerase</keyword>
<name>A0A074ZIZ0_OPIVI</name>
<dbReference type="InterPro" id="IPR006019">
    <property type="entry name" value="PID_Shc-like"/>
</dbReference>
<evidence type="ECO:0000256" key="7">
    <source>
        <dbReference type="ARBA" id="ARBA00022918"/>
    </source>
</evidence>
<dbReference type="SMART" id="SM00462">
    <property type="entry name" value="PTB"/>
    <property type="match status" value="1"/>
</dbReference>
<dbReference type="PANTHER" id="PTHR37984">
    <property type="entry name" value="PROTEIN CBG26694"/>
    <property type="match status" value="1"/>
</dbReference>
<dbReference type="GO" id="GO:0003676">
    <property type="term" value="F:nucleic acid binding"/>
    <property type="evidence" value="ECO:0007669"/>
    <property type="project" value="InterPro"/>
</dbReference>
<keyword evidence="8 9" id="KW-0727">SH2 domain</keyword>
<dbReference type="InterPro" id="IPR021109">
    <property type="entry name" value="Peptidase_aspartic_dom_sf"/>
</dbReference>
<dbReference type="GO" id="GO:0006508">
    <property type="term" value="P:proteolysis"/>
    <property type="evidence" value="ECO:0007669"/>
    <property type="project" value="UniProtKB-KW"/>
</dbReference>